<evidence type="ECO:0008006" key="4">
    <source>
        <dbReference type="Google" id="ProtNLM"/>
    </source>
</evidence>
<keyword evidence="3" id="KW-1185">Reference proteome</keyword>
<name>A0ABD3GAB4_9MARC</name>
<evidence type="ECO:0000256" key="1">
    <source>
        <dbReference type="SAM" id="MobiDB-lite"/>
    </source>
</evidence>
<feature type="region of interest" description="Disordered" evidence="1">
    <location>
        <begin position="54"/>
        <end position="79"/>
    </location>
</feature>
<dbReference type="PANTHER" id="PTHR33492">
    <property type="entry name" value="OSJNBA0043A12.37 PROTEIN-RELATED"/>
    <property type="match status" value="1"/>
</dbReference>
<comment type="caution">
    <text evidence="2">The sequence shown here is derived from an EMBL/GenBank/DDBJ whole genome shotgun (WGS) entry which is preliminary data.</text>
</comment>
<dbReference type="EMBL" id="JBJQOH010000008">
    <property type="protein sequence ID" value="KAL3675005.1"/>
    <property type="molecule type" value="Genomic_DNA"/>
</dbReference>
<accession>A0ABD3GAB4</accession>
<feature type="compositionally biased region" description="Polar residues" evidence="1">
    <location>
        <begin position="113"/>
        <end position="130"/>
    </location>
</feature>
<gene>
    <name evidence="2" type="ORF">R1sor_024953</name>
</gene>
<feature type="compositionally biased region" description="Polar residues" evidence="1">
    <location>
        <begin position="57"/>
        <end position="70"/>
    </location>
</feature>
<dbReference type="PANTHER" id="PTHR33492:SF11">
    <property type="entry name" value="OS04G0670900 PROTEIN"/>
    <property type="match status" value="1"/>
</dbReference>
<feature type="region of interest" description="Disordered" evidence="1">
    <location>
        <begin position="103"/>
        <end position="179"/>
    </location>
</feature>
<organism evidence="2 3">
    <name type="scientific">Riccia sorocarpa</name>
    <dbReference type="NCBI Taxonomy" id="122646"/>
    <lineage>
        <taxon>Eukaryota</taxon>
        <taxon>Viridiplantae</taxon>
        <taxon>Streptophyta</taxon>
        <taxon>Embryophyta</taxon>
        <taxon>Marchantiophyta</taxon>
        <taxon>Marchantiopsida</taxon>
        <taxon>Marchantiidae</taxon>
        <taxon>Marchantiales</taxon>
        <taxon>Ricciaceae</taxon>
        <taxon>Riccia</taxon>
    </lineage>
</organism>
<evidence type="ECO:0000313" key="2">
    <source>
        <dbReference type="EMBL" id="KAL3675005.1"/>
    </source>
</evidence>
<proteinExistence type="predicted"/>
<sequence length="238" mass="26150">MDSVPNFKHHGVVITAAEKWKRVQDRLATNGVQANVSQIRSKWERLAGDFKKVGDWNKQSGNEPYSSLTAKNRRDHKSPLNFPEDVYNAMDIWMHRRHSMNECGVSESGGSGNDSAAQTPDVSATRSVGPSEQFEGPDSTDDDPAVEQPVAPAHGGRSLPPDATGVSNSGKRRKSASKQDGVIDAISQFSSQLVEIEKSLGKTWWETVVLAFPHWHVEVVVNAVFLLVISYSNVLVEN</sequence>
<protein>
    <recommendedName>
        <fullName evidence="4">MADF domain-containing protein</fullName>
    </recommendedName>
</protein>
<reference evidence="2 3" key="1">
    <citation type="submission" date="2024-09" db="EMBL/GenBank/DDBJ databases">
        <title>Chromosome-scale assembly of Riccia sorocarpa.</title>
        <authorList>
            <person name="Paukszto L."/>
        </authorList>
    </citation>
    <scope>NUCLEOTIDE SEQUENCE [LARGE SCALE GENOMIC DNA]</scope>
    <source>
        <strain evidence="2">LP-2024</strain>
        <tissue evidence="2">Aerial parts of the thallus</tissue>
    </source>
</reference>
<dbReference type="Gene3D" id="1.10.10.60">
    <property type="entry name" value="Homeodomain-like"/>
    <property type="match status" value="1"/>
</dbReference>
<dbReference type="Proteomes" id="UP001633002">
    <property type="component" value="Unassembled WGS sequence"/>
</dbReference>
<dbReference type="AlphaFoldDB" id="A0ABD3GAB4"/>
<evidence type="ECO:0000313" key="3">
    <source>
        <dbReference type="Proteomes" id="UP001633002"/>
    </source>
</evidence>